<dbReference type="InterPro" id="IPR008964">
    <property type="entry name" value="Invasin/intimin_cell_adhesion"/>
</dbReference>
<dbReference type="SUPFAM" id="SSF49373">
    <property type="entry name" value="Invasin/intimin cell-adhesion fragments"/>
    <property type="match status" value="1"/>
</dbReference>
<feature type="domain" description="BIG2" evidence="1">
    <location>
        <begin position="681"/>
        <end position="759"/>
    </location>
</feature>
<dbReference type="SMART" id="SM00635">
    <property type="entry name" value="BID_2"/>
    <property type="match status" value="4"/>
</dbReference>
<feature type="domain" description="BIG2" evidence="1">
    <location>
        <begin position="496"/>
        <end position="583"/>
    </location>
</feature>
<proteinExistence type="predicted"/>
<dbReference type="InterPro" id="IPR003343">
    <property type="entry name" value="Big_2"/>
</dbReference>
<name>A0A5S9P7I1_9GAMM</name>
<dbReference type="Proteomes" id="UP000434580">
    <property type="component" value="Unassembled WGS sequence"/>
</dbReference>
<evidence type="ECO:0000313" key="3">
    <source>
        <dbReference type="Proteomes" id="UP000434580"/>
    </source>
</evidence>
<dbReference type="OrthoDB" id="6192638at2"/>
<evidence type="ECO:0000313" key="2">
    <source>
        <dbReference type="EMBL" id="CAA0099421.1"/>
    </source>
</evidence>
<dbReference type="EMBL" id="CACSII010000007">
    <property type="protein sequence ID" value="CAA0099421.1"/>
    <property type="molecule type" value="Genomic_DNA"/>
</dbReference>
<feature type="domain" description="BIG2" evidence="1">
    <location>
        <begin position="405"/>
        <end position="491"/>
    </location>
</feature>
<dbReference type="AlphaFoldDB" id="A0A5S9P7I1"/>
<dbReference type="Gene3D" id="2.60.40.1080">
    <property type="match status" value="7"/>
</dbReference>
<sequence>MAIKTPRIDSLINLRTYLLALCTLLLASCNQENTPSDINDGSTINIDFADNNPIIGESLQPRVALIRPDGETVDISQSVNLETHHEKIVKKQDNGQLVAVAAGLADISTQYRGLSAISQVEVSSHYAKSVFIDTPHIHLLPSSSQKVSALAYLSNHTNKRLTNINWQNSAPDVASIDSQGIVTAKASGTARFQASFAGFTTELVVDVPDDQNLAGANLLLDTSTTTLPQEGMGFIRSYLELRSGSVIDVTDVTSWSVDDPAVFELNDIDDQMQIQPLAAGSAEVSAQLKISDLQLENRQVVSVSPAKLTHILISKNDIENGIQMIPDIPAGASAALTATAFFDNGQTLDVTRVVEWQADPQAPVHLIDSGENAGTVIALRPGMAAVSAGMNNEVDEAEILVSDTKVSNISIDATTPSTMLIGLPWRYTVTATYEDGTQTDVTEQAAWFSTNTDIAIINTYQDNPGLVVPLRTGSANIEAEFAGVKTSKTISVTDAYITGIKLTPDESLVLNPGELLALKANAVLADETLLDITHAVSWRSTDPSIVSVQSVYNSTPGELKAQSSGNAAISAVLNYVGSKSLPITVANGEIISVRIDPQTASIPLGASYQFRALASHKNGHSQDVSADTQWQSQDNDTLENLGEGMTKALRIGEAQMTADYKGFDSFANAKVVDAALDSIEILGDLSVPSDTTVNITDHLSARGIFTDGSYTDITDSVEWSTKNPIFLEIANNQSLLATGPGDADIAATYNGVSGVKNIAATPSPYHFKIANLEVHDTYYIVTLPDIENTPAFNGNYIQWDAISGENDEFKYSGGGIVEAIQGDSQRVKIIPFTPKVHPQEKQHVQILATCKRAYKVTNYNEYDYVSLETLEVGASIIFPHYNDADFTWEYEDGKYFTSRVTHINAHTEARLDLAGHNPPTVGAIMSAKLPGCDTK</sequence>
<protein>
    <recommendedName>
        <fullName evidence="1">BIG2 domain-containing protein</fullName>
    </recommendedName>
</protein>
<reference evidence="2 3" key="1">
    <citation type="submission" date="2019-11" db="EMBL/GenBank/DDBJ databases">
        <authorList>
            <person name="Holert J."/>
        </authorList>
    </citation>
    <scope>NUCLEOTIDE SEQUENCE [LARGE SCALE GENOMIC DNA]</scope>
    <source>
        <strain evidence="2">BC5_2</strain>
    </source>
</reference>
<gene>
    <name evidence="2" type="ORF">DPBNPPHM_03705</name>
</gene>
<accession>A0A5S9P7I1</accession>
<feature type="domain" description="BIG2" evidence="1">
    <location>
        <begin position="589"/>
        <end position="668"/>
    </location>
</feature>
<evidence type="ECO:0000259" key="1">
    <source>
        <dbReference type="SMART" id="SM00635"/>
    </source>
</evidence>
<organism evidence="2 3">
    <name type="scientific">BD1-7 clade bacterium</name>
    <dbReference type="NCBI Taxonomy" id="2029982"/>
    <lineage>
        <taxon>Bacteria</taxon>
        <taxon>Pseudomonadati</taxon>
        <taxon>Pseudomonadota</taxon>
        <taxon>Gammaproteobacteria</taxon>
        <taxon>Cellvibrionales</taxon>
        <taxon>Spongiibacteraceae</taxon>
        <taxon>BD1-7 clade</taxon>
    </lineage>
</organism>
<dbReference type="PROSITE" id="PS51257">
    <property type="entry name" value="PROKAR_LIPOPROTEIN"/>
    <property type="match status" value="1"/>
</dbReference>